<dbReference type="Proteomes" id="UP000243606">
    <property type="component" value="Unassembled WGS sequence"/>
</dbReference>
<evidence type="ECO:0000313" key="4">
    <source>
        <dbReference type="EMBL" id="SFI03741.1"/>
    </source>
</evidence>
<sequence length="455" mass="51209">MESAHKDFTLAPRASTRVSWLETLLLSGLGLGLGYWLSPQDPLLVHNTFPWLVLAPLLLGMRYGFVHGLVSAVLLVLALFAYRTGGYAVYQDIPESFVVGVLVSGMLVGEFRDIWERRLERLDMANDYRQLRLDAFTRTHYILRISHDRLEQRVAGNDRSLRSSLLGLRSQLRALPHGHDSLATLAEAIMNLLAQYGSFRVAGLYRVTPDEQIELQPLHTLGVCKPMQADDLLVRMCLKRGELVSVREDLLERGESREHSQYQVCIPLIDTEGRLLAVLAVEQMPFFSFNDRTLSLLAILAGHVADLLLSDPQALQLDDSDAQIFSQNLKRCLHDARQHDLDGYLLGFEVSQSAHRAELLNLIESSQRGLDLHLKSADQSNPCVLVLLPLTSAEGAQGYLQRLHTMLTERFGLDQTLESLGVRTHRYDIGVGREREALHHFLFNECGFNDQQVAV</sequence>
<dbReference type="Gene3D" id="3.30.450.40">
    <property type="match status" value="1"/>
</dbReference>
<dbReference type="Pfam" id="PF13492">
    <property type="entry name" value="GAF_3"/>
    <property type="match status" value="1"/>
</dbReference>
<dbReference type="InterPro" id="IPR038367">
    <property type="entry name" value="PelD_GGDEF_sf"/>
</dbReference>
<accession>A0A1I3EYU0</accession>
<dbReference type="STRING" id="425504.SAMN05216206_1190"/>
<feature type="domain" description="PelD GGDEF" evidence="3">
    <location>
        <begin position="323"/>
        <end position="444"/>
    </location>
</feature>
<evidence type="ECO:0000313" key="5">
    <source>
        <dbReference type="Proteomes" id="UP000243606"/>
    </source>
</evidence>
<feature type="transmembrane region" description="Helical" evidence="1">
    <location>
        <begin position="20"/>
        <end position="37"/>
    </location>
</feature>
<reference evidence="5" key="1">
    <citation type="submission" date="2016-10" db="EMBL/GenBank/DDBJ databases">
        <authorList>
            <person name="Varghese N."/>
            <person name="Submissions S."/>
        </authorList>
    </citation>
    <scope>NUCLEOTIDE SEQUENCE [LARGE SCALE GENOMIC DNA]</scope>
    <source>
        <strain evidence="5">LMG 24016</strain>
    </source>
</reference>
<feature type="transmembrane region" description="Helical" evidence="1">
    <location>
        <begin position="96"/>
        <end position="115"/>
    </location>
</feature>
<evidence type="ECO:0000259" key="2">
    <source>
        <dbReference type="Pfam" id="PF13492"/>
    </source>
</evidence>
<keyword evidence="5" id="KW-1185">Reference proteome</keyword>
<dbReference type="Pfam" id="PF16963">
    <property type="entry name" value="PelD_GGDEF"/>
    <property type="match status" value="1"/>
</dbReference>
<evidence type="ECO:0000256" key="1">
    <source>
        <dbReference type="SAM" id="Phobius"/>
    </source>
</evidence>
<dbReference type="OrthoDB" id="5442761at2"/>
<dbReference type="Gene3D" id="3.30.70.2880">
    <property type="match status" value="1"/>
</dbReference>
<protein>
    <submittedName>
        <fullName evidence="4">GAF domain-containing protein</fullName>
    </submittedName>
</protein>
<dbReference type="InterPro" id="IPR003018">
    <property type="entry name" value="GAF"/>
</dbReference>
<dbReference type="RefSeq" id="WP_090240488.1">
    <property type="nucleotide sequence ID" value="NZ_FOQL01000001.1"/>
</dbReference>
<keyword evidence="1" id="KW-0472">Membrane</keyword>
<dbReference type="SUPFAM" id="SSF55781">
    <property type="entry name" value="GAF domain-like"/>
    <property type="match status" value="1"/>
</dbReference>
<dbReference type="InterPro" id="IPR029016">
    <property type="entry name" value="GAF-like_dom_sf"/>
</dbReference>
<organism evidence="4 5">
    <name type="scientific">Pseudomonas guineae</name>
    <dbReference type="NCBI Taxonomy" id="425504"/>
    <lineage>
        <taxon>Bacteria</taxon>
        <taxon>Pseudomonadati</taxon>
        <taxon>Pseudomonadota</taxon>
        <taxon>Gammaproteobacteria</taxon>
        <taxon>Pseudomonadales</taxon>
        <taxon>Pseudomonadaceae</taxon>
        <taxon>Pseudomonas</taxon>
    </lineage>
</organism>
<feature type="domain" description="GAF" evidence="2">
    <location>
        <begin position="182"/>
        <end position="305"/>
    </location>
</feature>
<dbReference type="EMBL" id="FOQL01000001">
    <property type="protein sequence ID" value="SFI03741.1"/>
    <property type="molecule type" value="Genomic_DNA"/>
</dbReference>
<name>A0A1I3EYU0_9PSED</name>
<dbReference type="InterPro" id="IPR031583">
    <property type="entry name" value="PelD_GGDEF"/>
</dbReference>
<evidence type="ECO:0000259" key="3">
    <source>
        <dbReference type="Pfam" id="PF16963"/>
    </source>
</evidence>
<gene>
    <name evidence="4" type="ORF">SAMN05216206_1190</name>
</gene>
<proteinExistence type="predicted"/>
<keyword evidence="1" id="KW-0812">Transmembrane</keyword>
<dbReference type="AlphaFoldDB" id="A0A1I3EYU0"/>
<feature type="transmembrane region" description="Helical" evidence="1">
    <location>
        <begin position="68"/>
        <end position="90"/>
    </location>
</feature>
<keyword evidence="1" id="KW-1133">Transmembrane helix</keyword>